<dbReference type="NCBIfam" id="TIGR00742">
    <property type="entry name" value="yjbN"/>
    <property type="match status" value="1"/>
</dbReference>
<keyword evidence="6 9" id="KW-0521">NADP</keyword>
<comment type="function">
    <text evidence="9">Catalyzes the synthesis of 5,6-dihydrouridine (D), a modified base found in the D-loop of most tRNAs, via the reduction of the C5-C6 double bond in target uridines. Specifically modifies U20 and U20a in tRNAs.</text>
</comment>
<organism evidence="14 15">
    <name type="scientific">Leptospira inadai serovar Lyme str. 10</name>
    <dbReference type="NCBI Taxonomy" id="1049790"/>
    <lineage>
        <taxon>Bacteria</taxon>
        <taxon>Pseudomonadati</taxon>
        <taxon>Spirochaetota</taxon>
        <taxon>Spirochaetia</taxon>
        <taxon>Leptospirales</taxon>
        <taxon>Leptospiraceae</taxon>
        <taxon>Leptospira</taxon>
    </lineage>
</organism>
<feature type="active site" description="Proton donor" evidence="9 11">
    <location>
        <position position="115"/>
    </location>
</feature>
<dbReference type="STRING" id="1049790.LEP1GSC047_3688"/>
<evidence type="ECO:0000256" key="11">
    <source>
        <dbReference type="PIRSR" id="PIRSR006621-1"/>
    </source>
</evidence>
<dbReference type="Proteomes" id="UP000018719">
    <property type="component" value="Unassembled WGS sequence"/>
</dbReference>
<name>V6HWQ2_9LEPT</name>
<comment type="catalytic activity">
    <reaction evidence="9">
        <text>5,6-dihydrouridine(20) in tRNA + NADP(+) = uridine(20) in tRNA + NADPH + H(+)</text>
        <dbReference type="Rhea" id="RHEA:53336"/>
        <dbReference type="Rhea" id="RHEA-COMP:13533"/>
        <dbReference type="Rhea" id="RHEA-COMP:13534"/>
        <dbReference type="ChEBI" id="CHEBI:15378"/>
        <dbReference type="ChEBI" id="CHEBI:57783"/>
        <dbReference type="ChEBI" id="CHEBI:58349"/>
        <dbReference type="ChEBI" id="CHEBI:65315"/>
        <dbReference type="ChEBI" id="CHEBI:74443"/>
        <dbReference type="EC" id="1.3.1.91"/>
    </reaction>
</comment>
<feature type="binding site" evidence="9 12">
    <location>
        <position position="154"/>
    </location>
    <ligand>
        <name>FMN</name>
        <dbReference type="ChEBI" id="CHEBI:58210"/>
    </ligand>
</feature>
<evidence type="ECO:0000313" key="14">
    <source>
        <dbReference type="EMBL" id="EQA37394.1"/>
    </source>
</evidence>
<dbReference type="InterPro" id="IPR035587">
    <property type="entry name" value="DUS-like_FMN-bd"/>
</dbReference>
<evidence type="ECO:0000256" key="12">
    <source>
        <dbReference type="PIRSR" id="PIRSR006621-2"/>
    </source>
</evidence>
<sequence length="356" mass="40461">MTFTIEFVKSYSGTEMSPIPKEPQSYPISVAPMMDWTDRHFRFFLRLISKRTLLYTEMVTTGAILRGDTHRHLSFHPRENPVVLQLGGDDPLKLAECSRIGEEYGYSEINLNVGCPSDKVQEGNFGACLMGDPKRVSDCIAAMNSAVRIPVSVKCRIGIPGKDRIEDLLEFVRTVSEAGATRITVHARIAILEGLSPAQNRTVPPLRYEDVYEVKRNFPDLKLELNGGVRTLDIASEHLTKVDGVMIGRAAYENPFLLSTVDRRFFGEQKIRSTRREIFDQMQEYVRKRTEEGEKPSRILRHLLGAFHEVRGSRMYRRILTEGMHQNPPATLLREALASIPSEFLDQKLDLELQPV</sequence>
<evidence type="ECO:0000256" key="4">
    <source>
        <dbReference type="ARBA" id="ARBA00022643"/>
    </source>
</evidence>
<feature type="site" description="Interacts with tRNA" evidence="9">
    <location>
        <position position="112"/>
    </location>
</feature>
<feature type="binding site" evidence="9 12">
    <location>
        <begin position="248"/>
        <end position="249"/>
    </location>
    <ligand>
        <name>FMN</name>
        <dbReference type="ChEBI" id="CHEBI:58210"/>
    </ligand>
</feature>
<keyword evidence="5 9" id="KW-0819">tRNA processing</keyword>
<feature type="site" description="Interacts with tRNA; defines subfamily-specific binding signature" evidence="9">
    <location>
        <position position="314"/>
    </location>
</feature>
<evidence type="ECO:0000256" key="3">
    <source>
        <dbReference type="ARBA" id="ARBA00022630"/>
    </source>
</evidence>
<feature type="site" description="Interacts with tRNA" evidence="9">
    <location>
        <position position="201"/>
    </location>
</feature>
<comment type="catalytic activity">
    <reaction evidence="9">
        <text>5,6-dihydrouridine(20a) in tRNA + NAD(+) = uridine(20a) in tRNA + NADH + H(+)</text>
        <dbReference type="Rhea" id="RHEA:53348"/>
        <dbReference type="Rhea" id="RHEA-COMP:13535"/>
        <dbReference type="Rhea" id="RHEA-COMP:13536"/>
        <dbReference type="ChEBI" id="CHEBI:15378"/>
        <dbReference type="ChEBI" id="CHEBI:57540"/>
        <dbReference type="ChEBI" id="CHEBI:57945"/>
        <dbReference type="ChEBI" id="CHEBI:65315"/>
        <dbReference type="ChEBI" id="CHEBI:74443"/>
    </reaction>
</comment>
<feature type="binding site" evidence="9 12">
    <location>
        <position position="186"/>
    </location>
    <ligand>
        <name>FMN</name>
        <dbReference type="ChEBI" id="CHEBI:58210"/>
    </ligand>
</feature>
<comment type="catalytic activity">
    <reaction evidence="9">
        <text>5,6-dihydrouridine(20a) in tRNA + NADP(+) = uridine(20a) in tRNA + NADPH + H(+)</text>
        <dbReference type="Rhea" id="RHEA:53344"/>
        <dbReference type="Rhea" id="RHEA-COMP:13535"/>
        <dbReference type="Rhea" id="RHEA-COMP:13536"/>
        <dbReference type="ChEBI" id="CHEBI:15378"/>
        <dbReference type="ChEBI" id="CHEBI:57783"/>
        <dbReference type="ChEBI" id="CHEBI:58349"/>
        <dbReference type="ChEBI" id="CHEBI:65315"/>
        <dbReference type="ChEBI" id="CHEBI:74443"/>
    </reaction>
</comment>
<dbReference type="GO" id="GO:0000049">
    <property type="term" value="F:tRNA binding"/>
    <property type="evidence" value="ECO:0007669"/>
    <property type="project" value="UniProtKB-UniRule"/>
</dbReference>
<dbReference type="CDD" id="cd02801">
    <property type="entry name" value="DUS_like_FMN"/>
    <property type="match status" value="1"/>
</dbReference>
<dbReference type="PANTHER" id="PTHR42907">
    <property type="entry name" value="FMN-LINKED OXIDOREDUCTASES SUPERFAMILY PROTEIN"/>
    <property type="match status" value="1"/>
</dbReference>
<comment type="caution">
    <text evidence="14">The sequence shown here is derived from an EMBL/GenBank/DDBJ whole genome shotgun (WGS) entry which is preliminary data.</text>
</comment>
<dbReference type="PANTHER" id="PTHR42907:SF1">
    <property type="entry name" value="FMN-LINKED OXIDOREDUCTASES SUPERFAMILY PROTEIN"/>
    <property type="match status" value="1"/>
</dbReference>
<dbReference type="GO" id="GO:0102264">
    <property type="term" value="F:tRNA-dihydrouridine20 synthase activity"/>
    <property type="evidence" value="ECO:0007669"/>
    <property type="project" value="UniProtKB-EC"/>
</dbReference>
<evidence type="ECO:0000256" key="10">
    <source>
        <dbReference type="PIRNR" id="PIRNR006621"/>
    </source>
</evidence>
<comment type="similarity">
    <text evidence="9">Belongs to the Dus family. DusA subfamily.</text>
</comment>
<accession>V6HWQ2</accession>
<evidence type="ECO:0000256" key="7">
    <source>
        <dbReference type="ARBA" id="ARBA00022884"/>
    </source>
</evidence>
<evidence type="ECO:0000256" key="9">
    <source>
        <dbReference type="HAMAP-Rule" id="MF_02041"/>
    </source>
</evidence>
<gene>
    <name evidence="14" type="primary">dusA</name>
    <name evidence="14" type="ORF">LEP1GSC047_3688</name>
</gene>
<feature type="domain" description="DUS-like FMN-binding" evidence="13">
    <location>
        <begin position="30"/>
        <end position="336"/>
    </location>
</feature>
<feature type="site" description="Interacts with tRNA; defines subfamily-specific binding signature" evidence="9">
    <location>
        <position position="317"/>
    </location>
</feature>
<feature type="binding site" evidence="9 12">
    <location>
        <position position="85"/>
    </location>
    <ligand>
        <name>FMN</name>
        <dbReference type="ChEBI" id="CHEBI:58210"/>
    </ligand>
</feature>
<dbReference type="Gene3D" id="3.20.20.70">
    <property type="entry name" value="Aldolase class I"/>
    <property type="match status" value="1"/>
</dbReference>
<evidence type="ECO:0000259" key="13">
    <source>
        <dbReference type="Pfam" id="PF01207"/>
    </source>
</evidence>
<comment type="cofactor">
    <cofactor evidence="1 9 10 12">
        <name>FMN</name>
        <dbReference type="ChEBI" id="CHEBI:58210"/>
    </cofactor>
</comment>
<evidence type="ECO:0000256" key="6">
    <source>
        <dbReference type="ARBA" id="ARBA00022857"/>
    </source>
</evidence>
<keyword evidence="7 9" id="KW-0694">RNA-binding</keyword>
<keyword evidence="4 9" id="KW-0288">FMN</keyword>
<dbReference type="Gene3D" id="1.20.120.1460">
    <property type="match status" value="1"/>
</dbReference>
<protein>
    <recommendedName>
        <fullName evidence="9">tRNA-dihydrouridine(20/20a) synthase</fullName>
        <ecNumber evidence="9">1.3.1.91</ecNumber>
    </recommendedName>
    <alternativeName>
        <fullName evidence="9">DusA-like U20-specific dihydrouridine synthase</fullName>
        <shortName evidence="9">U20-specific Dus</shortName>
    </alternativeName>
</protein>
<dbReference type="InterPro" id="IPR013785">
    <property type="entry name" value="Aldolase_TIM"/>
</dbReference>
<comment type="catalytic activity">
    <reaction evidence="9">
        <text>5,6-dihydrouridine(20) in tRNA + NAD(+) = uridine(20) in tRNA + NADH + H(+)</text>
        <dbReference type="Rhea" id="RHEA:53340"/>
        <dbReference type="Rhea" id="RHEA-COMP:13533"/>
        <dbReference type="Rhea" id="RHEA-COMP:13534"/>
        <dbReference type="ChEBI" id="CHEBI:15378"/>
        <dbReference type="ChEBI" id="CHEBI:57540"/>
        <dbReference type="ChEBI" id="CHEBI:57945"/>
        <dbReference type="ChEBI" id="CHEBI:65315"/>
        <dbReference type="ChEBI" id="CHEBI:74443"/>
        <dbReference type="EC" id="1.3.1.91"/>
    </reaction>
</comment>
<dbReference type="EC" id="1.3.1.91" evidence="9"/>
<dbReference type="AlphaFoldDB" id="V6HWQ2"/>
<comment type="caution">
    <text evidence="9">Lacks conserved residue(s) required for the propagation of feature annotation.</text>
</comment>
<dbReference type="HAMAP" id="MF_02041">
    <property type="entry name" value="DusA_subfam"/>
    <property type="match status" value="1"/>
</dbReference>
<dbReference type="PIRSF" id="PIRSF006621">
    <property type="entry name" value="Dus"/>
    <property type="match status" value="1"/>
</dbReference>
<dbReference type="GO" id="GO:0010181">
    <property type="term" value="F:FMN binding"/>
    <property type="evidence" value="ECO:0007669"/>
    <property type="project" value="UniProtKB-UniRule"/>
</dbReference>
<keyword evidence="3 9" id="KW-0285">Flavoprotein</keyword>
<dbReference type="EMBL" id="AHMM02000015">
    <property type="protein sequence ID" value="EQA37394.1"/>
    <property type="molecule type" value="Genomic_DNA"/>
</dbReference>
<evidence type="ECO:0000256" key="2">
    <source>
        <dbReference type="ARBA" id="ARBA00022555"/>
    </source>
</evidence>
<comment type="similarity">
    <text evidence="10">Belongs to the dus family.</text>
</comment>
<dbReference type="NCBIfam" id="NF008774">
    <property type="entry name" value="PRK11815.1"/>
    <property type="match status" value="1"/>
</dbReference>
<evidence type="ECO:0000256" key="1">
    <source>
        <dbReference type="ARBA" id="ARBA00001917"/>
    </source>
</evidence>
<dbReference type="InterPro" id="IPR004653">
    <property type="entry name" value="DusA"/>
</dbReference>
<evidence type="ECO:0000256" key="8">
    <source>
        <dbReference type="ARBA" id="ARBA00023002"/>
    </source>
</evidence>
<dbReference type="GO" id="GO:0050660">
    <property type="term" value="F:flavin adenine dinucleotide binding"/>
    <property type="evidence" value="ECO:0007669"/>
    <property type="project" value="InterPro"/>
</dbReference>
<reference evidence="14 15" key="1">
    <citation type="submission" date="2013-05" db="EMBL/GenBank/DDBJ databases">
        <authorList>
            <person name="Harkins D.M."/>
            <person name="Durkin A.S."/>
            <person name="Brinkac L.M."/>
            <person name="Haft D.H."/>
            <person name="Selengut J.D."/>
            <person name="Sanka R."/>
            <person name="DePew J."/>
            <person name="Purushe J."/>
            <person name="Hartskeerl R.A."/>
            <person name="Ahmed A."/>
            <person name="van der Linden H."/>
            <person name="Goris M.G.A."/>
            <person name="Vinetz J.M."/>
            <person name="Sutton G.G."/>
            <person name="Nierman W.C."/>
            <person name="Fouts D.E."/>
        </authorList>
    </citation>
    <scope>NUCLEOTIDE SEQUENCE [LARGE SCALE GENOMIC DNA]</scope>
    <source>
        <strain evidence="14 15">10</strain>
    </source>
</reference>
<feature type="binding site" evidence="9 12">
    <location>
        <begin position="226"/>
        <end position="228"/>
    </location>
    <ligand>
        <name>FMN</name>
        <dbReference type="ChEBI" id="CHEBI:58210"/>
    </ligand>
</feature>
<keyword evidence="2 9" id="KW-0820">tRNA-binding</keyword>
<dbReference type="SUPFAM" id="SSF51395">
    <property type="entry name" value="FMN-linked oxidoreductases"/>
    <property type="match status" value="1"/>
</dbReference>
<dbReference type="PROSITE" id="PS01136">
    <property type="entry name" value="UPF0034"/>
    <property type="match status" value="1"/>
</dbReference>
<dbReference type="GO" id="GO:0102266">
    <property type="term" value="F:tRNA-dihydrouridine20a synthase activity"/>
    <property type="evidence" value="ECO:0007669"/>
    <property type="project" value="RHEA"/>
</dbReference>
<feature type="binding site" evidence="9 12">
    <location>
        <begin position="32"/>
        <end position="34"/>
    </location>
    <ligand>
        <name>FMN</name>
        <dbReference type="ChEBI" id="CHEBI:58210"/>
    </ligand>
</feature>
<keyword evidence="8 9" id="KW-0560">Oxidoreductase</keyword>
<dbReference type="InterPro" id="IPR001269">
    <property type="entry name" value="DUS_fam"/>
</dbReference>
<evidence type="ECO:0000256" key="5">
    <source>
        <dbReference type="ARBA" id="ARBA00022694"/>
    </source>
</evidence>
<proteinExistence type="inferred from homology"/>
<dbReference type="InterPro" id="IPR018517">
    <property type="entry name" value="tRNA_hU_synthase_CS"/>
</dbReference>
<keyword evidence="12" id="KW-0547">Nucleotide-binding</keyword>
<evidence type="ECO:0000313" key="15">
    <source>
        <dbReference type="Proteomes" id="UP000018719"/>
    </source>
</evidence>
<dbReference type="Pfam" id="PF01207">
    <property type="entry name" value="Dus"/>
    <property type="match status" value="1"/>
</dbReference>